<proteinExistence type="predicted"/>
<accession>A0A9D2C647</accession>
<evidence type="ECO:0000313" key="1">
    <source>
        <dbReference type="EMBL" id="HIY60907.1"/>
    </source>
</evidence>
<evidence type="ECO:0000313" key="2">
    <source>
        <dbReference type="Proteomes" id="UP000824007"/>
    </source>
</evidence>
<reference evidence="1" key="2">
    <citation type="submission" date="2021-04" db="EMBL/GenBank/DDBJ databases">
        <authorList>
            <person name="Gilroy R."/>
        </authorList>
    </citation>
    <scope>NUCLEOTIDE SEQUENCE</scope>
    <source>
        <strain evidence="1">ChiSxjej3B15-24422</strain>
    </source>
</reference>
<organism evidence="1 2">
    <name type="scientific">Candidatus Eisenbergiella pullistercoris</name>
    <dbReference type="NCBI Taxonomy" id="2838555"/>
    <lineage>
        <taxon>Bacteria</taxon>
        <taxon>Bacillati</taxon>
        <taxon>Bacillota</taxon>
        <taxon>Clostridia</taxon>
        <taxon>Lachnospirales</taxon>
        <taxon>Lachnospiraceae</taxon>
        <taxon>Eisenbergiella</taxon>
    </lineage>
</organism>
<dbReference type="Proteomes" id="UP000824007">
    <property type="component" value="Unassembled WGS sequence"/>
</dbReference>
<reference evidence="1" key="1">
    <citation type="journal article" date="2021" name="PeerJ">
        <title>Extensive microbial diversity within the chicken gut microbiome revealed by metagenomics and culture.</title>
        <authorList>
            <person name="Gilroy R."/>
            <person name="Ravi A."/>
            <person name="Getino M."/>
            <person name="Pursley I."/>
            <person name="Horton D.L."/>
            <person name="Alikhan N.F."/>
            <person name="Baker D."/>
            <person name="Gharbi K."/>
            <person name="Hall N."/>
            <person name="Watson M."/>
            <person name="Adriaenssens E.M."/>
            <person name="Foster-Nyarko E."/>
            <person name="Jarju S."/>
            <person name="Secka A."/>
            <person name="Antonio M."/>
            <person name="Oren A."/>
            <person name="Chaudhuri R.R."/>
            <person name="La Ragione R."/>
            <person name="Hildebrand F."/>
            <person name="Pallen M.J."/>
        </authorList>
    </citation>
    <scope>NUCLEOTIDE SEQUENCE</scope>
    <source>
        <strain evidence="1">ChiSxjej3B15-24422</strain>
    </source>
</reference>
<dbReference type="EMBL" id="DXDD01000117">
    <property type="protein sequence ID" value="HIY60907.1"/>
    <property type="molecule type" value="Genomic_DNA"/>
</dbReference>
<name>A0A9D2C647_9FIRM</name>
<comment type="caution">
    <text evidence="1">The sequence shown here is derived from an EMBL/GenBank/DDBJ whole genome shotgun (WGS) entry which is preliminary data.</text>
</comment>
<protein>
    <recommendedName>
        <fullName evidence="3">Transposase</fullName>
    </recommendedName>
</protein>
<evidence type="ECO:0008006" key="3">
    <source>
        <dbReference type="Google" id="ProtNLM"/>
    </source>
</evidence>
<gene>
    <name evidence="1" type="ORF">H9831_09545</name>
</gene>
<sequence>MTVSKGLCRKTDEEICRYTGELRTVFGFRKYADDRKQLDRFIAANQGHFNNVSKTAVNALAELTHSPRLREILTPQYQTKKGGFNMCKGLDGMIQEGVQKGLRDGLQKGILTGKQEMAVSLSAMGMSVEKIAKAAKVSEGIVRGWLSGSAG</sequence>
<dbReference type="AlphaFoldDB" id="A0A9D2C647"/>